<reference evidence="3 4" key="1">
    <citation type="submission" date="2016-10" db="EMBL/GenBank/DDBJ databases">
        <authorList>
            <person name="de Groot N.N."/>
        </authorList>
    </citation>
    <scope>NUCLEOTIDE SEQUENCE [LARGE SCALE GENOMIC DNA]</scope>
    <source>
        <strain evidence="3 4">DSM 20117</strain>
    </source>
</reference>
<dbReference type="InterPro" id="IPR050766">
    <property type="entry name" value="Bact_Lucif_Oxidored"/>
</dbReference>
<dbReference type="PANTHER" id="PTHR30137:SF6">
    <property type="entry name" value="LUCIFERASE-LIKE MONOOXYGENASE"/>
    <property type="match status" value="1"/>
</dbReference>
<dbReference type="NCBIfam" id="TIGR03558">
    <property type="entry name" value="oxido_grp_1"/>
    <property type="match status" value="1"/>
</dbReference>
<evidence type="ECO:0000313" key="3">
    <source>
        <dbReference type="EMBL" id="SDQ30531.1"/>
    </source>
</evidence>
<sequence>MNRPAPSGTAPFVLSVLDNAITGVGLSTQEVFEDVISLAQLADRRGFHRFWMSEHHAMPGASTSSPQLMVARLIGETENIRLGAGGIMLPNHVPLMIAEQFGMLETLAPGRIDLGLGRAPGTDGATAMALRRHHMANDEFPEQIEELLGFMGNDFPQGHPYQHVHAVPGPWQDEQNQVPRTQTGPDVWILGSSVYSAHLAARLGRPYAFALQFGSADVLNAMQIYRENFRPSTFLDKPYSLISVGAIANDDPAEARRQSATSAMGMMRMFKQQGFSILHPKDVEDYPATLQERQFLDEWTDRTLHGTVSEVAEGLEELHEQTRADELMLVTGGHSRAIHARTVELVAEHYGLPTR</sequence>
<gene>
    <name evidence="3" type="ORF">SAMN04489742_0546</name>
</gene>
<dbReference type="Gene3D" id="3.20.20.30">
    <property type="entry name" value="Luciferase-like domain"/>
    <property type="match status" value="1"/>
</dbReference>
<dbReference type="InterPro" id="IPR036661">
    <property type="entry name" value="Luciferase-like_sf"/>
</dbReference>
<proteinExistence type="predicted"/>
<dbReference type="FunFam" id="3.20.20.30:FF:000002">
    <property type="entry name" value="LLM class flavin-dependent oxidoreductase"/>
    <property type="match status" value="1"/>
</dbReference>
<dbReference type="InterPro" id="IPR019949">
    <property type="entry name" value="CmoO-like"/>
</dbReference>
<organism evidence="3 4">
    <name type="scientific">Crystallibacter crystallopoietes</name>
    <dbReference type="NCBI Taxonomy" id="37928"/>
    <lineage>
        <taxon>Bacteria</taxon>
        <taxon>Bacillati</taxon>
        <taxon>Actinomycetota</taxon>
        <taxon>Actinomycetes</taxon>
        <taxon>Micrococcales</taxon>
        <taxon>Micrococcaceae</taxon>
        <taxon>Crystallibacter</taxon>
    </lineage>
</organism>
<name>A0A1H0ZTE1_9MICC</name>
<dbReference type="EMBL" id="FNKH01000002">
    <property type="protein sequence ID" value="SDQ30531.1"/>
    <property type="molecule type" value="Genomic_DNA"/>
</dbReference>
<evidence type="ECO:0000259" key="2">
    <source>
        <dbReference type="Pfam" id="PF00296"/>
    </source>
</evidence>
<protein>
    <submittedName>
        <fullName evidence="3">Luciferase family oxidoreductase, group 1</fullName>
    </submittedName>
</protein>
<dbReference type="OrthoDB" id="9780518at2"/>
<dbReference type="InterPro" id="IPR011251">
    <property type="entry name" value="Luciferase-like_dom"/>
</dbReference>
<dbReference type="AlphaFoldDB" id="A0A1H0ZTE1"/>
<evidence type="ECO:0000313" key="4">
    <source>
        <dbReference type="Proteomes" id="UP000181917"/>
    </source>
</evidence>
<dbReference type="PANTHER" id="PTHR30137">
    <property type="entry name" value="LUCIFERASE-LIKE MONOOXYGENASE"/>
    <property type="match status" value="1"/>
</dbReference>
<dbReference type="GO" id="GO:0005829">
    <property type="term" value="C:cytosol"/>
    <property type="evidence" value="ECO:0007669"/>
    <property type="project" value="TreeGrafter"/>
</dbReference>
<dbReference type="Pfam" id="PF00296">
    <property type="entry name" value="Bac_luciferase"/>
    <property type="match status" value="1"/>
</dbReference>
<evidence type="ECO:0000256" key="1">
    <source>
        <dbReference type="ARBA" id="ARBA00007789"/>
    </source>
</evidence>
<dbReference type="Proteomes" id="UP000181917">
    <property type="component" value="Unassembled WGS sequence"/>
</dbReference>
<dbReference type="SUPFAM" id="SSF51679">
    <property type="entry name" value="Bacterial luciferase-like"/>
    <property type="match status" value="1"/>
</dbReference>
<feature type="domain" description="Luciferase-like" evidence="2">
    <location>
        <begin position="24"/>
        <end position="321"/>
    </location>
</feature>
<comment type="similarity">
    <text evidence="1">To bacterial alkanal monooxygenase alpha and beta chains.</text>
</comment>
<keyword evidence="4" id="KW-1185">Reference proteome</keyword>
<dbReference type="GO" id="GO:0016705">
    <property type="term" value="F:oxidoreductase activity, acting on paired donors, with incorporation or reduction of molecular oxygen"/>
    <property type="evidence" value="ECO:0007669"/>
    <property type="project" value="InterPro"/>
</dbReference>
<accession>A0A1H0ZTE1</accession>
<dbReference type="RefSeq" id="WP_074699130.1">
    <property type="nucleotide sequence ID" value="NZ_CP018863.1"/>
</dbReference>
<dbReference type="KEGG" id="acry:AC20117_14560"/>